<keyword evidence="3" id="KW-1185">Reference proteome</keyword>
<dbReference type="Proteomes" id="UP000244005">
    <property type="component" value="Unassembled WGS sequence"/>
</dbReference>
<keyword evidence="1" id="KW-0472">Membrane</keyword>
<dbReference type="Gramene" id="Mp2g13550.1">
    <property type="protein sequence ID" value="Mp2g13550.1.cds1"/>
    <property type="gene ID" value="Mp2g13550"/>
</dbReference>
<proteinExistence type="predicted"/>
<organism evidence="2 3">
    <name type="scientific">Marchantia polymorpha</name>
    <name type="common">Common liverwort</name>
    <name type="synonym">Marchantia aquatica</name>
    <dbReference type="NCBI Taxonomy" id="3197"/>
    <lineage>
        <taxon>Eukaryota</taxon>
        <taxon>Viridiplantae</taxon>
        <taxon>Streptophyta</taxon>
        <taxon>Embryophyta</taxon>
        <taxon>Marchantiophyta</taxon>
        <taxon>Marchantiopsida</taxon>
        <taxon>Marchantiidae</taxon>
        <taxon>Marchantiales</taxon>
        <taxon>Marchantiaceae</taxon>
        <taxon>Marchantia</taxon>
    </lineage>
</organism>
<evidence type="ECO:0000256" key="1">
    <source>
        <dbReference type="SAM" id="Phobius"/>
    </source>
</evidence>
<keyword evidence="1" id="KW-1133">Transmembrane helix</keyword>
<accession>A0A2R6XAH1</accession>
<sequence length="81" mass="8809">MLNDETITMYVLVALVFFLAVCSIFYAMCLDLARFYRAHPAVLPPVPVAEVASVAANGAQAPRIWVLLQAARPSEGNLSFP</sequence>
<protein>
    <submittedName>
        <fullName evidence="2">Uncharacterized protein</fullName>
    </submittedName>
</protein>
<dbReference type="AlphaFoldDB" id="A0A2R6XAH1"/>
<gene>
    <name evidence="2" type="ORF">MARPO_0026s0016</name>
</gene>
<reference evidence="3" key="1">
    <citation type="journal article" date="2017" name="Cell">
        <title>Insights into land plant evolution garnered from the Marchantia polymorpha genome.</title>
        <authorList>
            <person name="Bowman J.L."/>
            <person name="Kohchi T."/>
            <person name="Yamato K.T."/>
            <person name="Jenkins J."/>
            <person name="Shu S."/>
            <person name="Ishizaki K."/>
            <person name="Yamaoka S."/>
            <person name="Nishihama R."/>
            <person name="Nakamura Y."/>
            <person name="Berger F."/>
            <person name="Adam C."/>
            <person name="Aki S.S."/>
            <person name="Althoff F."/>
            <person name="Araki T."/>
            <person name="Arteaga-Vazquez M.A."/>
            <person name="Balasubrmanian S."/>
            <person name="Barry K."/>
            <person name="Bauer D."/>
            <person name="Boehm C.R."/>
            <person name="Briginshaw L."/>
            <person name="Caballero-Perez J."/>
            <person name="Catarino B."/>
            <person name="Chen F."/>
            <person name="Chiyoda S."/>
            <person name="Chovatia M."/>
            <person name="Davies K.M."/>
            <person name="Delmans M."/>
            <person name="Demura T."/>
            <person name="Dierschke T."/>
            <person name="Dolan L."/>
            <person name="Dorantes-Acosta A.E."/>
            <person name="Eklund D.M."/>
            <person name="Florent S.N."/>
            <person name="Flores-Sandoval E."/>
            <person name="Fujiyama A."/>
            <person name="Fukuzawa H."/>
            <person name="Galik B."/>
            <person name="Grimanelli D."/>
            <person name="Grimwood J."/>
            <person name="Grossniklaus U."/>
            <person name="Hamada T."/>
            <person name="Haseloff J."/>
            <person name="Hetherington A.J."/>
            <person name="Higo A."/>
            <person name="Hirakawa Y."/>
            <person name="Hundley H.N."/>
            <person name="Ikeda Y."/>
            <person name="Inoue K."/>
            <person name="Inoue S.I."/>
            <person name="Ishida S."/>
            <person name="Jia Q."/>
            <person name="Kakita M."/>
            <person name="Kanazawa T."/>
            <person name="Kawai Y."/>
            <person name="Kawashima T."/>
            <person name="Kennedy M."/>
            <person name="Kinose K."/>
            <person name="Kinoshita T."/>
            <person name="Kohara Y."/>
            <person name="Koide E."/>
            <person name="Komatsu K."/>
            <person name="Kopischke S."/>
            <person name="Kubo M."/>
            <person name="Kyozuka J."/>
            <person name="Lagercrantz U."/>
            <person name="Lin S.S."/>
            <person name="Lindquist E."/>
            <person name="Lipzen A.M."/>
            <person name="Lu C.W."/>
            <person name="De Luna E."/>
            <person name="Martienssen R.A."/>
            <person name="Minamino N."/>
            <person name="Mizutani M."/>
            <person name="Mizutani M."/>
            <person name="Mochizuki N."/>
            <person name="Monte I."/>
            <person name="Mosher R."/>
            <person name="Nagasaki H."/>
            <person name="Nakagami H."/>
            <person name="Naramoto S."/>
            <person name="Nishitani K."/>
            <person name="Ohtani M."/>
            <person name="Okamoto T."/>
            <person name="Okumura M."/>
            <person name="Phillips J."/>
            <person name="Pollak B."/>
            <person name="Reinders A."/>
            <person name="Rovekamp M."/>
            <person name="Sano R."/>
            <person name="Sawa S."/>
            <person name="Schmid M.W."/>
            <person name="Shirakawa M."/>
            <person name="Solano R."/>
            <person name="Spunde A."/>
            <person name="Suetsugu N."/>
            <person name="Sugano S."/>
            <person name="Sugiyama A."/>
            <person name="Sun R."/>
            <person name="Suzuki Y."/>
            <person name="Takenaka M."/>
            <person name="Takezawa D."/>
            <person name="Tomogane H."/>
            <person name="Tsuzuki M."/>
            <person name="Ueda T."/>
            <person name="Umeda M."/>
            <person name="Ward J.M."/>
            <person name="Watanabe Y."/>
            <person name="Yazaki K."/>
            <person name="Yokoyama R."/>
            <person name="Yoshitake Y."/>
            <person name="Yotsui I."/>
            <person name="Zachgo S."/>
            <person name="Schmutz J."/>
        </authorList>
    </citation>
    <scope>NUCLEOTIDE SEQUENCE [LARGE SCALE GENOMIC DNA]</scope>
    <source>
        <strain evidence="3">Tak-1</strain>
    </source>
</reference>
<keyword evidence="1" id="KW-0812">Transmembrane</keyword>
<dbReference type="EMBL" id="KZ772698">
    <property type="protein sequence ID" value="PTQ43115.1"/>
    <property type="molecule type" value="Genomic_DNA"/>
</dbReference>
<evidence type="ECO:0000313" key="2">
    <source>
        <dbReference type="EMBL" id="PTQ43115.1"/>
    </source>
</evidence>
<name>A0A2R6XAH1_MARPO</name>
<evidence type="ECO:0000313" key="3">
    <source>
        <dbReference type="Proteomes" id="UP000244005"/>
    </source>
</evidence>
<feature type="transmembrane region" description="Helical" evidence="1">
    <location>
        <begin position="6"/>
        <end position="27"/>
    </location>
</feature>